<feature type="compositionally biased region" description="Acidic residues" evidence="1">
    <location>
        <begin position="95"/>
        <end position="105"/>
    </location>
</feature>
<reference evidence="2" key="1">
    <citation type="journal article" date="1993" name="J. Protozool.">
        <authorList>
            <person name="Kreyenberg H."/>
        </authorList>
    </citation>
    <scope>NUCLEOTIDE SEQUENCE</scope>
    <source>
        <strain evidence="2">U-44</strain>
    </source>
</reference>
<feature type="region of interest" description="Disordered" evidence="1">
    <location>
        <begin position="92"/>
        <end position="173"/>
    </location>
</feature>
<name>Q27189_STYLE</name>
<evidence type="ECO:0000256" key="1">
    <source>
        <dbReference type="SAM" id="MobiDB-lite"/>
    </source>
</evidence>
<feature type="compositionally biased region" description="Low complexity" evidence="1">
    <location>
        <begin position="110"/>
        <end position="125"/>
    </location>
</feature>
<evidence type="ECO:0000313" key="2">
    <source>
        <dbReference type="EMBL" id="CAA81816.1"/>
    </source>
</evidence>
<proteinExistence type="predicted"/>
<dbReference type="EMBL" id="Z27496">
    <property type="protein sequence ID" value="CAA81816.1"/>
    <property type="molecule type" value="Genomic_DNA"/>
</dbReference>
<organism evidence="2">
    <name type="scientific">Stylonychia lemnae</name>
    <name type="common">Ciliate</name>
    <dbReference type="NCBI Taxonomy" id="5949"/>
    <lineage>
        <taxon>Eukaryota</taxon>
        <taxon>Sar</taxon>
        <taxon>Alveolata</taxon>
        <taxon>Ciliophora</taxon>
        <taxon>Intramacronucleata</taxon>
        <taxon>Spirotrichea</taxon>
        <taxon>Stichotrichia</taxon>
        <taxon>Sporadotrichida</taxon>
        <taxon>Oxytrichidae</taxon>
        <taxon>Stylonychinae</taxon>
        <taxon>Stylonychia</taxon>
    </lineage>
</organism>
<feature type="compositionally biased region" description="Polar residues" evidence="1">
    <location>
        <begin position="126"/>
        <end position="139"/>
    </location>
</feature>
<protein>
    <submittedName>
        <fullName evidence="2">Uncharacterized protein</fullName>
    </submittedName>
</protein>
<sequence>MSHIVREFGKDNKSLKEVTESLAQFVGGLERQQCAICFGWGHLANRCATKATIDQACRGNPEWKVVWGSFKAKYKLEAATNRANEAYDAIKAQQWEEEEEEEQEYGWDTQEQQQYQQQQQQLQQQFPNQSNGANGQYHQQMHGLVEDKADGSNPGQGNVAQYPFGSVANPLQQ</sequence>
<dbReference type="AlphaFoldDB" id="Q27189"/>
<reference evidence="2" key="2">
    <citation type="thesis" date="1993" institute="Zoologisches Institut" country="Abt. Zellbiologie, Universitaet Tuebingen">
        <authorList>
            <person name="Kreyenberg H."/>
        </authorList>
    </citation>
    <scope>NUCLEOTIDE SEQUENCE</scope>
    <source>
        <strain evidence="2">U-44</strain>
    </source>
</reference>
<accession>Q27189</accession>